<gene>
    <name evidence="32" type="ORF">N7515_003942</name>
</gene>
<dbReference type="GO" id="GO:0004830">
    <property type="term" value="F:tryptophan-tRNA ligase activity"/>
    <property type="evidence" value="ECO:0007669"/>
    <property type="project" value="UniProtKB-EC"/>
</dbReference>
<name>A0A9W9L684_9EURO</name>
<evidence type="ECO:0000313" key="33">
    <source>
        <dbReference type="Proteomes" id="UP001149079"/>
    </source>
</evidence>
<keyword evidence="11" id="KW-0436">Ligase</keyword>
<evidence type="ECO:0000256" key="5">
    <source>
        <dbReference type="ARBA" id="ARBA00005594"/>
    </source>
</evidence>
<dbReference type="GO" id="GO:0005886">
    <property type="term" value="C:plasma membrane"/>
    <property type="evidence" value="ECO:0007669"/>
    <property type="project" value="UniProtKB-SubCell"/>
</dbReference>
<dbReference type="RefSeq" id="XP_056523743.1">
    <property type="nucleotide sequence ID" value="XM_056664686.1"/>
</dbReference>
<comment type="subcellular location">
    <subcellularLocation>
        <location evidence="4">Cell membrane</location>
        <topology evidence="4">Lipid-anchor</topology>
        <topology evidence="4">GPI-anchor</topology>
    </subcellularLocation>
    <subcellularLocation>
        <location evidence="3">Mitochondrion</location>
    </subcellularLocation>
</comment>
<evidence type="ECO:0000256" key="22">
    <source>
        <dbReference type="ARBA" id="ARBA00023146"/>
    </source>
</evidence>
<reference evidence="32" key="1">
    <citation type="submission" date="2022-11" db="EMBL/GenBank/DDBJ databases">
        <authorList>
            <person name="Petersen C."/>
        </authorList>
    </citation>
    <scope>NUCLEOTIDE SEQUENCE</scope>
    <source>
        <strain evidence="32">IBT 22155</strain>
    </source>
</reference>
<proteinExistence type="inferred from homology"/>
<evidence type="ECO:0000256" key="6">
    <source>
        <dbReference type="ARBA" id="ARBA00007447"/>
    </source>
</evidence>
<evidence type="ECO:0000256" key="21">
    <source>
        <dbReference type="ARBA" id="ARBA00023145"/>
    </source>
</evidence>
<dbReference type="PROSITE" id="PS51767">
    <property type="entry name" value="PEPTIDASE_A1"/>
    <property type="match status" value="1"/>
</dbReference>
<evidence type="ECO:0000256" key="23">
    <source>
        <dbReference type="ARBA" id="ARBA00023180"/>
    </source>
</evidence>
<dbReference type="GeneID" id="81403856"/>
<comment type="similarity">
    <text evidence="6 30">Belongs to the peptidase A1 family.</text>
</comment>
<comment type="caution">
    <text evidence="32">The sequence shown here is derived from an EMBL/GenBank/DDBJ whole genome shotgun (WGS) entry which is preliminary data.</text>
</comment>
<evidence type="ECO:0000256" key="4">
    <source>
        <dbReference type="ARBA" id="ARBA00004609"/>
    </source>
</evidence>
<keyword evidence="33" id="KW-1185">Reference proteome</keyword>
<dbReference type="InterPro" id="IPR021109">
    <property type="entry name" value="Peptidase_aspartic_dom_sf"/>
</dbReference>
<evidence type="ECO:0000256" key="18">
    <source>
        <dbReference type="ARBA" id="ARBA00022840"/>
    </source>
</evidence>
<dbReference type="FunFam" id="2.40.70.10:FF:000068">
    <property type="entry name" value="Aspartic-type endopeptidase (OpsB)"/>
    <property type="match status" value="1"/>
</dbReference>
<keyword evidence="13 30" id="KW-0645">Protease</keyword>
<dbReference type="InterPro" id="IPR033121">
    <property type="entry name" value="PEPTIDASE_A1"/>
</dbReference>
<dbReference type="GO" id="GO:0004190">
    <property type="term" value="F:aspartic-type endopeptidase activity"/>
    <property type="evidence" value="ECO:0007669"/>
    <property type="project" value="UniProtKB-KW"/>
</dbReference>
<sequence>MWILSTVASMGYLSRMTQWKSKLQLPDDATLDDSAARAQLRLGLFSYPVLQAADILVHRATHVPVGEDQRQHLEFSRYTANSFNHLYGPIFPIPEALISPAKRVMSLKEPRSKMSKSHADAKSRIILTDSPTEIRQKVKVALTDSEPSITYDPTRRPGVSNLIEILSHLEGVSCETIASEFHSASLRSLKEHVADRIAHHLEPTRDRYIEIMQDQTGYLDSVAEEGAEAARANARVTMQQIRDAMVKATGLVLPGWGLTLHRREAPAVVVMDIQRRDILDPVARDRVRRKRTSTVNQALDNEETLYLCNVTLGTPKQSVRLVLDTGSSDLWCNTPNSSICESTQDPCSVSGTFDPSLSSSLSFVNSDFNITYADGSNAVGDYVTDTLTIGGTTLQDFQFGVGFSSTSAEGVLGIGYAVNEVQAGRNGGSPYANLPKAMVEKGIIKSNAYSLWLNDLDANTGSILFGGVNTKKFHGTLQTIPIQKVGGIFSEFIIALTEVAITTSSQTKTLSPSSIPAGVLLDSGSSLTYLPNTLVQEIYDELGVVFDPETGTGYIECSLAGKGIAISFTFSSAKINVDIRELTIDVGGLFFSKGKRACIFGIAPAGSSTAVLGDTFLRSAYVVYDLDNNEISLANTNFNSTENDILEIGTGTDSVPGATAVSNPVTTAPIGGAAARIGGPHGGSGIFGPASSTGNMAMPRATAMSKHLALSFGAGALLAL</sequence>
<dbReference type="OrthoDB" id="771136at2759"/>
<dbReference type="InterPro" id="IPR002306">
    <property type="entry name" value="Trp-tRNA-ligase"/>
</dbReference>
<accession>A0A9W9L684</accession>
<evidence type="ECO:0000256" key="26">
    <source>
        <dbReference type="ARBA" id="ARBA00067536"/>
    </source>
</evidence>
<keyword evidence="10" id="KW-1003">Cell membrane</keyword>
<keyword evidence="32" id="KW-0689">Ribosomal protein</keyword>
<dbReference type="AlphaFoldDB" id="A0A9W9L684"/>
<keyword evidence="29" id="KW-1015">Disulfide bond</keyword>
<evidence type="ECO:0000256" key="10">
    <source>
        <dbReference type="ARBA" id="ARBA00022475"/>
    </source>
</evidence>
<evidence type="ECO:0000313" key="32">
    <source>
        <dbReference type="EMBL" id="KAJ5139094.1"/>
    </source>
</evidence>
<dbReference type="Gene3D" id="3.40.50.620">
    <property type="entry name" value="HUPs"/>
    <property type="match status" value="1"/>
</dbReference>
<organism evidence="32 33">
    <name type="scientific">Penicillium bovifimosum</name>
    <dbReference type="NCBI Taxonomy" id="126998"/>
    <lineage>
        <taxon>Eukaryota</taxon>
        <taxon>Fungi</taxon>
        <taxon>Dikarya</taxon>
        <taxon>Ascomycota</taxon>
        <taxon>Pezizomycotina</taxon>
        <taxon>Eurotiomycetes</taxon>
        <taxon>Eurotiomycetidae</taxon>
        <taxon>Eurotiales</taxon>
        <taxon>Aspergillaceae</taxon>
        <taxon>Penicillium</taxon>
    </lineage>
</organism>
<evidence type="ECO:0000256" key="1">
    <source>
        <dbReference type="ARBA" id="ARBA00000043"/>
    </source>
</evidence>
<protein>
    <recommendedName>
        <fullName evidence="27">Probable aspartic-type endopeptidase OPSB</fullName>
        <ecNumber evidence="9">3.4.23.20</ecNumber>
        <ecNumber evidence="8">6.1.1.2</ecNumber>
    </recommendedName>
    <alternativeName>
        <fullName evidence="26">Probable aspartic-type endopeptidase opsB</fullName>
    </alternativeName>
    <alternativeName>
        <fullName evidence="25">Tryptophanyl-tRNA synthetase</fullName>
    </alternativeName>
</protein>
<keyword evidence="22" id="KW-0030">Aminoacyl-tRNA synthetase</keyword>
<comment type="subunit">
    <text evidence="7">Monomer.</text>
</comment>
<reference evidence="32" key="2">
    <citation type="journal article" date="2023" name="IMA Fungus">
        <title>Comparative genomic study of the Penicillium genus elucidates a diverse pangenome and 15 lateral gene transfer events.</title>
        <authorList>
            <person name="Petersen C."/>
            <person name="Sorensen T."/>
            <person name="Nielsen M.R."/>
            <person name="Sondergaard T.E."/>
            <person name="Sorensen J.L."/>
            <person name="Fitzpatrick D.A."/>
            <person name="Frisvad J.C."/>
            <person name="Nielsen K.L."/>
        </authorList>
    </citation>
    <scope>NUCLEOTIDE SEQUENCE</scope>
    <source>
        <strain evidence="32">IBT 22155</strain>
    </source>
</reference>
<dbReference type="SUPFAM" id="SSF50630">
    <property type="entry name" value="Acid proteases"/>
    <property type="match status" value="1"/>
</dbReference>
<dbReference type="Pfam" id="PF00579">
    <property type="entry name" value="tRNA-synt_1b"/>
    <property type="match status" value="1"/>
</dbReference>
<dbReference type="Proteomes" id="UP001149079">
    <property type="component" value="Unassembled WGS sequence"/>
</dbReference>
<dbReference type="SUPFAM" id="SSF52374">
    <property type="entry name" value="Nucleotidylyl transferase"/>
    <property type="match status" value="1"/>
</dbReference>
<keyword evidence="24" id="KW-0449">Lipoprotein</keyword>
<keyword evidence="17 30" id="KW-0378">Hydrolase</keyword>
<feature type="disulfide bond" evidence="29">
    <location>
        <begin position="557"/>
        <end position="598"/>
    </location>
</feature>
<evidence type="ECO:0000256" key="13">
    <source>
        <dbReference type="ARBA" id="ARBA00022670"/>
    </source>
</evidence>
<dbReference type="Pfam" id="PF00026">
    <property type="entry name" value="Asp"/>
    <property type="match status" value="1"/>
</dbReference>
<evidence type="ECO:0000256" key="3">
    <source>
        <dbReference type="ARBA" id="ARBA00004173"/>
    </source>
</evidence>
<evidence type="ECO:0000256" key="28">
    <source>
        <dbReference type="PIRSR" id="PIRSR601461-1"/>
    </source>
</evidence>
<dbReference type="InterPro" id="IPR001461">
    <property type="entry name" value="Aspartic_peptidase_A1"/>
</dbReference>
<dbReference type="EMBL" id="JAPQKL010000003">
    <property type="protein sequence ID" value="KAJ5139094.1"/>
    <property type="molecule type" value="Genomic_DNA"/>
</dbReference>
<evidence type="ECO:0000256" key="2">
    <source>
        <dbReference type="ARBA" id="ARBA00002983"/>
    </source>
</evidence>
<dbReference type="PANTHER" id="PTHR43766">
    <property type="entry name" value="TRYPTOPHAN--TRNA LIGASE, MITOCHONDRIAL"/>
    <property type="match status" value="1"/>
</dbReference>
<evidence type="ECO:0000256" key="9">
    <source>
        <dbReference type="ARBA" id="ARBA00013206"/>
    </source>
</evidence>
<evidence type="ECO:0000256" key="25">
    <source>
        <dbReference type="ARBA" id="ARBA00030268"/>
    </source>
</evidence>
<feature type="active site" evidence="28">
    <location>
        <position position="522"/>
    </location>
</feature>
<evidence type="ECO:0000256" key="29">
    <source>
        <dbReference type="PIRSR" id="PIRSR601461-2"/>
    </source>
</evidence>
<comment type="catalytic activity">
    <reaction evidence="1">
        <text>Hydrolysis of proteins with broad specificity similar to that of pepsin A, preferring hydrophobic residues at P1 and P1', but also cleaving 20-Gly-|-Glu-21 in the B chain of insulin. Clots milk, and activates trypsinogen.</text>
        <dbReference type="EC" id="3.4.23.20"/>
    </reaction>
</comment>
<dbReference type="Gene3D" id="2.40.70.10">
    <property type="entry name" value="Acid Proteases"/>
    <property type="match status" value="2"/>
</dbReference>
<dbReference type="GO" id="GO:0005524">
    <property type="term" value="F:ATP binding"/>
    <property type="evidence" value="ECO:0007669"/>
    <property type="project" value="UniProtKB-KW"/>
</dbReference>
<dbReference type="FunFam" id="1.10.240.10:FF:000002">
    <property type="entry name" value="Tryptophan--tRNA ligase"/>
    <property type="match status" value="1"/>
</dbReference>
<dbReference type="PRINTS" id="PR00792">
    <property type="entry name" value="PEPSIN"/>
</dbReference>
<evidence type="ECO:0000256" key="15">
    <source>
        <dbReference type="ARBA" id="ARBA00022741"/>
    </source>
</evidence>
<keyword evidence="20" id="KW-0472">Membrane</keyword>
<dbReference type="InterPro" id="IPR002305">
    <property type="entry name" value="aa-tRNA-synth_Ic"/>
</dbReference>
<keyword evidence="16 30" id="KW-0064">Aspartyl protease</keyword>
<dbReference type="GO" id="GO:0098552">
    <property type="term" value="C:side of membrane"/>
    <property type="evidence" value="ECO:0007669"/>
    <property type="project" value="UniProtKB-KW"/>
</dbReference>
<keyword evidence="23" id="KW-0325">Glycoprotein</keyword>
<keyword evidence="18" id="KW-0067">ATP-binding</keyword>
<dbReference type="PROSITE" id="PS00141">
    <property type="entry name" value="ASP_PROTEASE"/>
    <property type="match status" value="1"/>
</dbReference>
<dbReference type="EC" id="6.1.1.2" evidence="8"/>
<keyword evidence="19" id="KW-0648">Protein biosynthesis</keyword>
<evidence type="ECO:0000256" key="7">
    <source>
        <dbReference type="ARBA" id="ARBA00011245"/>
    </source>
</evidence>
<dbReference type="InterPro" id="IPR033876">
    <property type="entry name" value="SAP-like"/>
</dbReference>
<dbReference type="GO" id="GO:0006508">
    <property type="term" value="P:proteolysis"/>
    <property type="evidence" value="ECO:0007669"/>
    <property type="project" value="UniProtKB-KW"/>
</dbReference>
<evidence type="ECO:0000256" key="20">
    <source>
        <dbReference type="ARBA" id="ARBA00023136"/>
    </source>
</evidence>
<dbReference type="GO" id="GO:0070183">
    <property type="term" value="P:mitochondrial tryptophanyl-tRNA aminoacylation"/>
    <property type="evidence" value="ECO:0007669"/>
    <property type="project" value="TreeGrafter"/>
</dbReference>
<keyword evidence="15" id="KW-0547">Nucleotide-binding</keyword>
<dbReference type="InterPro" id="IPR014729">
    <property type="entry name" value="Rossmann-like_a/b/a_fold"/>
</dbReference>
<evidence type="ECO:0000256" key="16">
    <source>
        <dbReference type="ARBA" id="ARBA00022750"/>
    </source>
</evidence>
<comment type="function">
    <text evidence="2">Secreted aspartic endopeptidase that allows assimilation of proteinaceous substrates. The scissile peptide bond is attacked by a nucleophilic water molecule activated by two aspartic residues in the active site. Shows a broad primary substrate specificity. Favors hydrophobic residues at the P1 and P1' positions, but can also activate trypsinogen and hydrolyze the B chain of insulin between positions 'Gly-20' and 'Glu-21'.</text>
</comment>
<feature type="domain" description="Peptidase A1" evidence="31">
    <location>
        <begin position="306"/>
        <end position="634"/>
    </location>
</feature>
<evidence type="ECO:0000256" key="11">
    <source>
        <dbReference type="ARBA" id="ARBA00022598"/>
    </source>
</evidence>
<evidence type="ECO:0000256" key="30">
    <source>
        <dbReference type="RuleBase" id="RU000454"/>
    </source>
</evidence>
<dbReference type="PANTHER" id="PTHR43766:SF1">
    <property type="entry name" value="TRYPTOPHAN--TRNA LIGASE, MITOCHONDRIAL"/>
    <property type="match status" value="1"/>
</dbReference>
<evidence type="ECO:0000256" key="27">
    <source>
        <dbReference type="ARBA" id="ARBA00068059"/>
    </source>
</evidence>
<evidence type="ECO:0000256" key="24">
    <source>
        <dbReference type="ARBA" id="ARBA00023288"/>
    </source>
</evidence>
<dbReference type="InterPro" id="IPR050203">
    <property type="entry name" value="Trp-tRNA_synthetase"/>
</dbReference>
<dbReference type="Gene3D" id="1.10.240.10">
    <property type="entry name" value="Tyrosyl-Transfer RNA Synthetase"/>
    <property type="match status" value="1"/>
</dbReference>
<comment type="similarity">
    <text evidence="5">Belongs to the class-I aminoacyl-tRNA synthetase family.</text>
</comment>
<feature type="active site" evidence="28">
    <location>
        <position position="324"/>
    </location>
</feature>
<dbReference type="InterPro" id="IPR001969">
    <property type="entry name" value="Aspartic_peptidase_AS"/>
</dbReference>
<keyword evidence="21" id="KW-0865">Zymogen</keyword>
<evidence type="ECO:0000256" key="19">
    <source>
        <dbReference type="ARBA" id="ARBA00022917"/>
    </source>
</evidence>
<dbReference type="FunFam" id="2.40.70.10:FF:000011">
    <property type="entry name" value="Aspartic protease"/>
    <property type="match status" value="1"/>
</dbReference>
<evidence type="ECO:0000259" key="31">
    <source>
        <dbReference type="PROSITE" id="PS51767"/>
    </source>
</evidence>
<evidence type="ECO:0000256" key="8">
    <source>
        <dbReference type="ARBA" id="ARBA00013161"/>
    </source>
</evidence>
<dbReference type="GO" id="GO:0005840">
    <property type="term" value="C:ribosome"/>
    <property type="evidence" value="ECO:0007669"/>
    <property type="project" value="UniProtKB-KW"/>
</dbReference>
<dbReference type="NCBIfam" id="TIGR00233">
    <property type="entry name" value="trpS"/>
    <property type="match status" value="1"/>
</dbReference>
<keyword evidence="14" id="KW-0732">Signal</keyword>
<dbReference type="EC" id="3.4.23.20" evidence="9"/>
<keyword evidence="32" id="KW-0687">Ribonucleoprotein</keyword>
<evidence type="ECO:0000256" key="17">
    <source>
        <dbReference type="ARBA" id="ARBA00022801"/>
    </source>
</evidence>
<dbReference type="CDD" id="cd05474">
    <property type="entry name" value="SAP_like"/>
    <property type="match status" value="1"/>
</dbReference>
<evidence type="ECO:0000256" key="12">
    <source>
        <dbReference type="ARBA" id="ARBA00022622"/>
    </source>
</evidence>
<keyword evidence="12" id="KW-0336">GPI-anchor</keyword>
<dbReference type="GO" id="GO:0005759">
    <property type="term" value="C:mitochondrial matrix"/>
    <property type="evidence" value="ECO:0007669"/>
    <property type="project" value="TreeGrafter"/>
</dbReference>
<evidence type="ECO:0000256" key="14">
    <source>
        <dbReference type="ARBA" id="ARBA00022729"/>
    </source>
</evidence>